<evidence type="ECO:0000256" key="1">
    <source>
        <dbReference type="SAM" id="MobiDB-lite"/>
    </source>
</evidence>
<organism evidence="2 3">
    <name type="scientific">Portunus trituberculatus</name>
    <name type="common">Swimming crab</name>
    <name type="synonym">Neptunus trituberculatus</name>
    <dbReference type="NCBI Taxonomy" id="210409"/>
    <lineage>
        <taxon>Eukaryota</taxon>
        <taxon>Metazoa</taxon>
        <taxon>Ecdysozoa</taxon>
        <taxon>Arthropoda</taxon>
        <taxon>Crustacea</taxon>
        <taxon>Multicrustacea</taxon>
        <taxon>Malacostraca</taxon>
        <taxon>Eumalacostraca</taxon>
        <taxon>Eucarida</taxon>
        <taxon>Decapoda</taxon>
        <taxon>Pleocyemata</taxon>
        <taxon>Brachyura</taxon>
        <taxon>Eubrachyura</taxon>
        <taxon>Portunoidea</taxon>
        <taxon>Portunidae</taxon>
        <taxon>Portuninae</taxon>
        <taxon>Portunus</taxon>
    </lineage>
</organism>
<reference evidence="2 3" key="1">
    <citation type="submission" date="2019-05" db="EMBL/GenBank/DDBJ databases">
        <title>Another draft genome of Portunus trituberculatus and its Hox gene families provides insights of decapod evolution.</title>
        <authorList>
            <person name="Jeong J.-H."/>
            <person name="Song I."/>
            <person name="Kim S."/>
            <person name="Choi T."/>
            <person name="Kim D."/>
            <person name="Ryu S."/>
            <person name="Kim W."/>
        </authorList>
    </citation>
    <scope>NUCLEOTIDE SEQUENCE [LARGE SCALE GENOMIC DNA]</scope>
    <source>
        <tissue evidence="2">Muscle</tissue>
    </source>
</reference>
<comment type="caution">
    <text evidence="2">The sequence shown here is derived from an EMBL/GenBank/DDBJ whole genome shotgun (WGS) entry which is preliminary data.</text>
</comment>
<evidence type="ECO:0000313" key="3">
    <source>
        <dbReference type="Proteomes" id="UP000324222"/>
    </source>
</evidence>
<dbReference type="Proteomes" id="UP000324222">
    <property type="component" value="Unassembled WGS sequence"/>
</dbReference>
<protein>
    <submittedName>
        <fullName evidence="2">Uncharacterized protein</fullName>
    </submittedName>
</protein>
<keyword evidence="3" id="KW-1185">Reference proteome</keyword>
<feature type="region of interest" description="Disordered" evidence="1">
    <location>
        <begin position="29"/>
        <end position="62"/>
    </location>
</feature>
<accession>A0A5B7J7T2</accession>
<feature type="compositionally biased region" description="Basic and acidic residues" evidence="1">
    <location>
        <begin position="120"/>
        <end position="132"/>
    </location>
</feature>
<gene>
    <name evidence="2" type="ORF">E2C01_085852</name>
</gene>
<proteinExistence type="predicted"/>
<dbReference type="EMBL" id="VSRR010085762">
    <property type="protein sequence ID" value="MPC90849.1"/>
    <property type="molecule type" value="Genomic_DNA"/>
</dbReference>
<name>A0A5B7J7T2_PORTR</name>
<sequence>MSQGRSLLQHELYGRWSPLREVVALALVPRPSTSHTAVPGSTQVQDPKKRTRYGAGCRSGEEAERYPAVTKIETGGGCFTTSKPEWYSGSPKGWSGLRLARHGCQETGSGPPKRAANRASRKDTSGGRGESR</sequence>
<feature type="compositionally biased region" description="Polar residues" evidence="1">
    <location>
        <begin position="31"/>
        <end position="45"/>
    </location>
</feature>
<evidence type="ECO:0000313" key="2">
    <source>
        <dbReference type="EMBL" id="MPC90849.1"/>
    </source>
</evidence>
<feature type="region of interest" description="Disordered" evidence="1">
    <location>
        <begin position="80"/>
        <end position="132"/>
    </location>
</feature>
<dbReference type="AlphaFoldDB" id="A0A5B7J7T2"/>